<dbReference type="InterPro" id="IPR036705">
    <property type="entry name" value="Ribosyl_crysJ1_sf"/>
</dbReference>
<accession>A0A368KPI4</accession>
<organism evidence="2 3">
    <name type="scientific">Bremerella cremea</name>
    <dbReference type="NCBI Taxonomy" id="1031537"/>
    <lineage>
        <taxon>Bacteria</taxon>
        <taxon>Pseudomonadati</taxon>
        <taxon>Planctomycetota</taxon>
        <taxon>Planctomycetia</taxon>
        <taxon>Pirellulales</taxon>
        <taxon>Pirellulaceae</taxon>
        <taxon>Bremerella</taxon>
    </lineage>
</organism>
<keyword evidence="1" id="KW-0460">Magnesium</keyword>
<evidence type="ECO:0000313" key="2">
    <source>
        <dbReference type="EMBL" id="RCS46400.1"/>
    </source>
</evidence>
<feature type="binding site" evidence="1">
    <location>
        <position position="57"/>
    </location>
    <ligand>
        <name>Mg(2+)</name>
        <dbReference type="ChEBI" id="CHEBI:18420"/>
        <label>1</label>
    </ligand>
</feature>
<dbReference type="OrthoDB" id="9798107at2"/>
<gene>
    <name evidence="2" type="ORF">DTL42_15655</name>
</gene>
<comment type="caution">
    <text evidence="2">The sequence shown here is derived from an EMBL/GenBank/DDBJ whole genome shotgun (WGS) entry which is preliminary data.</text>
</comment>
<dbReference type="Pfam" id="PF03747">
    <property type="entry name" value="ADP_ribosyl_GH"/>
    <property type="match status" value="1"/>
</dbReference>
<evidence type="ECO:0000256" key="1">
    <source>
        <dbReference type="PIRSR" id="PIRSR605502-1"/>
    </source>
</evidence>
<comment type="cofactor">
    <cofactor evidence="1">
        <name>Mg(2+)</name>
        <dbReference type="ChEBI" id="CHEBI:18420"/>
    </cofactor>
    <text evidence="1">Binds 2 magnesium ions per subunit.</text>
</comment>
<name>A0A368KPI4_9BACT</name>
<protein>
    <submittedName>
        <fullName evidence="2">ADP-ribosylglycohydrolase family protein</fullName>
    </submittedName>
</protein>
<dbReference type="SUPFAM" id="SSF101478">
    <property type="entry name" value="ADP-ribosylglycohydrolase"/>
    <property type="match status" value="1"/>
</dbReference>
<reference evidence="2 3" key="1">
    <citation type="submission" date="2018-07" db="EMBL/GenBank/DDBJ databases">
        <title>Comparative genomes isolates from brazilian mangrove.</title>
        <authorList>
            <person name="De Araujo J.E."/>
            <person name="Taketani R.G."/>
            <person name="Silva M.C.P."/>
            <person name="Lourenco M.V."/>
            <person name="Oliveira V.M."/>
            <person name="Andreote F.D."/>
        </authorList>
    </citation>
    <scope>NUCLEOTIDE SEQUENCE [LARGE SCALE GENOMIC DNA]</scope>
    <source>
        <strain evidence="2 3">HEX PRIS-MGV</strain>
    </source>
</reference>
<feature type="binding site" evidence="1">
    <location>
        <position position="256"/>
    </location>
    <ligand>
        <name>Mg(2+)</name>
        <dbReference type="ChEBI" id="CHEBI:18420"/>
        <label>1</label>
    </ligand>
</feature>
<feature type="binding site" evidence="1">
    <location>
        <position position="55"/>
    </location>
    <ligand>
        <name>Mg(2+)</name>
        <dbReference type="ChEBI" id="CHEBI:18420"/>
        <label>1</label>
    </ligand>
</feature>
<dbReference type="GO" id="GO:0016787">
    <property type="term" value="F:hydrolase activity"/>
    <property type="evidence" value="ECO:0007669"/>
    <property type="project" value="UniProtKB-KW"/>
</dbReference>
<sequence length="319" mass="34495">MAVSLEQRFQGSLLGLAVGDALGGRFEAQSAEHLRQRFSGVESLINYVTDEIWYTDDTQMTIALAEVLADQGEILEESLCAAFVGNYVPSRGYGRGARMVIEAMEEGEDYRAVASKYFPGGSYGNGAAMRVAPVGLFFHNDEAMLLEQARQSALPTHVHPLGIEGAQLIAAAVAYVTRSDEFKRDDFFRWLISLCQSEEYREKLTAASEIKSTEQLAGLGNGIEALESVPTAIASFALSPESYAETIGNVILLGGDADTLAAMAGAISGAHLGVDAIPKQLLGRLEESPKGKSYLLSLASRLFLKYQLRLANRSIDERT</sequence>
<dbReference type="AlphaFoldDB" id="A0A368KPI4"/>
<keyword evidence="2" id="KW-0378">Hydrolase</keyword>
<feature type="binding site" evidence="1">
    <location>
        <position position="56"/>
    </location>
    <ligand>
        <name>Mg(2+)</name>
        <dbReference type="ChEBI" id="CHEBI:18420"/>
        <label>1</label>
    </ligand>
</feature>
<dbReference type="RefSeq" id="WP_114369669.1">
    <property type="nucleotide sequence ID" value="NZ_QPEX01000030.1"/>
</dbReference>
<dbReference type="Gene3D" id="1.10.4080.10">
    <property type="entry name" value="ADP-ribosylation/Crystallin J1"/>
    <property type="match status" value="1"/>
</dbReference>
<dbReference type="InterPro" id="IPR005502">
    <property type="entry name" value="Ribosyl_crysJ1"/>
</dbReference>
<dbReference type="EMBL" id="QPEX01000030">
    <property type="protein sequence ID" value="RCS46400.1"/>
    <property type="molecule type" value="Genomic_DNA"/>
</dbReference>
<dbReference type="Proteomes" id="UP000253562">
    <property type="component" value="Unassembled WGS sequence"/>
</dbReference>
<keyword evidence="1" id="KW-0479">Metal-binding</keyword>
<dbReference type="PANTHER" id="PTHR16222">
    <property type="entry name" value="ADP-RIBOSYLGLYCOHYDROLASE"/>
    <property type="match status" value="1"/>
</dbReference>
<feature type="binding site" evidence="1">
    <location>
        <position position="259"/>
    </location>
    <ligand>
        <name>Mg(2+)</name>
        <dbReference type="ChEBI" id="CHEBI:18420"/>
        <label>1</label>
    </ligand>
</feature>
<dbReference type="GO" id="GO:0046872">
    <property type="term" value="F:metal ion binding"/>
    <property type="evidence" value="ECO:0007669"/>
    <property type="project" value="UniProtKB-KW"/>
</dbReference>
<dbReference type="InterPro" id="IPR050792">
    <property type="entry name" value="ADP-ribosylglycohydrolase"/>
</dbReference>
<dbReference type="PANTHER" id="PTHR16222:SF12">
    <property type="entry name" value="ADP-RIBOSYLGLYCOHYDROLASE-RELATED"/>
    <property type="match status" value="1"/>
</dbReference>
<proteinExistence type="predicted"/>
<evidence type="ECO:0000313" key="3">
    <source>
        <dbReference type="Proteomes" id="UP000253562"/>
    </source>
</evidence>
<feature type="binding site" evidence="1">
    <location>
        <position position="258"/>
    </location>
    <ligand>
        <name>Mg(2+)</name>
        <dbReference type="ChEBI" id="CHEBI:18420"/>
        <label>1</label>
    </ligand>
</feature>